<dbReference type="RefSeq" id="WP_068244170.1">
    <property type="nucleotide sequence ID" value="NZ_LPUY01000074.1"/>
</dbReference>
<dbReference type="EMBL" id="LPUY01000074">
    <property type="protein sequence ID" value="KUP92589.1"/>
    <property type="molecule type" value="Genomic_DNA"/>
</dbReference>
<proteinExistence type="predicted"/>
<comment type="caution">
    <text evidence="1">The sequence shown here is derived from an EMBL/GenBank/DDBJ whole genome shotgun (WGS) entry which is preliminary data.</text>
</comment>
<dbReference type="PATRIC" id="fig|1768241.3.peg.2682"/>
<evidence type="ECO:0008006" key="3">
    <source>
        <dbReference type="Google" id="ProtNLM"/>
    </source>
</evidence>
<accession>A0A132BW26</accession>
<keyword evidence="2" id="KW-1185">Reference proteome</keyword>
<gene>
    <name evidence="1" type="ORF">TRIHO_25600</name>
</gene>
<protein>
    <recommendedName>
        <fullName evidence="3">Sulfotransferase family protein</fullName>
    </recommendedName>
</protein>
<dbReference type="AlphaFoldDB" id="A0A132BW26"/>
<evidence type="ECO:0000313" key="2">
    <source>
        <dbReference type="Proteomes" id="UP000068382"/>
    </source>
</evidence>
<sequence>MMVFYRARLVLLSVPKTGTTALMTALRPHADLVISDPPELKHSPVYRYNRWVRPMFEKVCGAELEVAATMREPVDWLGSWYRFRQRPDLRGKPTSTVGISFDTFVTDYCKGKRPAHANVGSQAKFLEGQPNGCQVTHLFAYENLGALYRFMEDRTGIAIETKPENVSPAGDLSLSGDVRRKLERKHPEDFALYASIAG</sequence>
<dbReference type="SUPFAM" id="SSF52540">
    <property type="entry name" value="P-loop containing nucleoside triphosphate hydrolases"/>
    <property type="match status" value="1"/>
</dbReference>
<dbReference type="InterPro" id="IPR027417">
    <property type="entry name" value="P-loop_NTPase"/>
</dbReference>
<organism evidence="1 2">
    <name type="scientific">Tritonibacter horizontis</name>
    <dbReference type="NCBI Taxonomy" id="1768241"/>
    <lineage>
        <taxon>Bacteria</taxon>
        <taxon>Pseudomonadati</taxon>
        <taxon>Pseudomonadota</taxon>
        <taxon>Alphaproteobacteria</taxon>
        <taxon>Rhodobacterales</taxon>
        <taxon>Paracoccaceae</taxon>
        <taxon>Tritonibacter</taxon>
    </lineage>
</organism>
<name>A0A132BW26_9RHOB</name>
<reference evidence="1 2" key="1">
    <citation type="submission" date="2015-12" db="EMBL/GenBank/DDBJ databases">
        <title>Genome sequence of the marine Rhodobacteraceae strain O3.65, Candidatus Tritonibacter horizontis.</title>
        <authorList>
            <person name="Poehlein A."/>
            <person name="Giebel H.A."/>
            <person name="Voget S."/>
            <person name="Brinkhoff T."/>
        </authorList>
    </citation>
    <scope>NUCLEOTIDE SEQUENCE [LARGE SCALE GENOMIC DNA]</scope>
    <source>
        <strain evidence="1 2">O3.65</strain>
    </source>
</reference>
<dbReference type="OrthoDB" id="7687351at2"/>
<evidence type="ECO:0000313" key="1">
    <source>
        <dbReference type="EMBL" id="KUP92589.1"/>
    </source>
</evidence>
<dbReference type="Proteomes" id="UP000068382">
    <property type="component" value="Unassembled WGS sequence"/>
</dbReference>